<comment type="caution">
    <text evidence="3">The sequence shown here is derived from an EMBL/GenBank/DDBJ whole genome shotgun (WGS) entry which is preliminary data.</text>
</comment>
<dbReference type="GO" id="GO:0016423">
    <property type="term" value="F:tRNA (guanine) methyltransferase activity"/>
    <property type="evidence" value="ECO:0007669"/>
    <property type="project" value="TreeGrafter"/>
</dbReference>
<sequence>MSKNTSSSLFSNFTLDTSTRTDCSSFTPQQKHTPSEKSYHPIIIREQVQVSSSPPHEESSPPQLHSFQFLITHTQGFEQIVKSEIQAVFHEGVEKDWWYHGFEPSVNLFDYPTTAMARLLKTKNSKLQKGKLKTLTCVHGKIHSEEGFEMTMDVNFAELFHMPEFLFSHNELLIFNLVGKSEYSREQFMEHISQFVLHLNALPSVDCVYSFISLVPNIPLDKESAFSKFKNEIPYRTQDEMAWKQSFELFQKLYTKKFPTQEVLFSENTKFRVTAIRKQSHQVRHSYSSVEIASEYGYGIGQHICKNMRVNLKKFDIDILIYLDTDRAVTALLLSPPFHYLHEYGLRHFSDDTRSSDGGGESDSVENCTNHSQSASLQNFPELDLIYYYTKQDFRLSYGKSTLKPQTSYLLWKTLLMQDASLCEKAFSSKHPSICNVLDPFAGSGTLSLSANYFFFNKSPKIQLFNLDCSSDETNVMNHNCKHHTNIHILLSDSQSIPFKSQSIDVVLSDMPFGVLCGSHSRNAKIYPKVVKQLERIIKPDGILFLLTIEKTLLEAQLAARNFWEIIDRKSVSLGELGRAMQATIYICKKKSK</sequence>
<dbReference type="GO" id="GO:0030488">
    <property type="term" value="P:tRNA methylation"/>
    <property type="evidence" value="ECO:0007669"/>
    <property type="project" value="TreeGrafter"/>
</dbReference>
<dbReference type="VEuPathDB" id="AmoebaDB:NfTy_050180"/>
<evidence type="ECO:0000313" key="3">
    <source>
        <dbReference type="EMBL" id="KAF0979830.1"/>
    </source>
</evidence>
<proteinExistence type="predicted"/>
<dbReference type="OrthoDB" id="47730at2759"/>
<dbReference type="InterPro" id="IPR029063">
    <property type="entry name" value="SAM-dependent_MTases_sf"/>
</dbReference>
<keyword evidence="4" id="KW-1185">Reference proteome</keyword>
<dbReference type="Pfam" id="PF01170">
    <property type="entry name" value="UPF0020"/>
    <property type="match status" value="1"/>
</dbReference>
<dbReference type="GO" id="GO:0043527">
    <property type="term" value="C:tRNA methyltransferase complex"/>
    <property type="evidence" value="ECO:0007669"/>
    <property type="project" value="UniProtKB-ARBA"/>
</dbReference>
<dbReference type="InterPro" id="IPR000241">
    <property type="entry name" value="RlmKL-like_Mtase"/>
</dbReference>
<evidence type="ECO:0000259" key="2">
    <source>
        <dbReference type="Pfam" id="PF01170"/>
    </source>
</evidence>
<dbReference type="PANTHER" id="PTHR14911">
    <property type="entry name" value="THUMP DOMAIN-CONTAINING"/>
    <property type="match status" value="1"/>
</dbReference>
<reference evidence="3 4" key="1">
    <citation type="journal article" date="2019" name="Sci. Rep.">
        <title>Nanopore sequencing improves the draft genome of the human pathogenic amoeba Naegleria fowleri.</title>
        <authorList>
            <person name="Liechti N."/>
            <person name="Schurch N."/>
            <person name="Bruggmann R."/>
            <person name="Wittwer M."/>
        </authorList>
    </citation>
    <scope>NUCLEOTIDE SEQUENCE [LARGE SCALE GENOMIC DNA]</scope>
    <source>
        <strain evidence="3 4">ATCC 30894</strain>
    </source>
</reference>
<accession>A0A6A5C1V1</accession>
<gene>
    <name evidence="3" type="ORF">FDP41_000983</name>
</gene>
<feature type="region of interest" description="Disordered" evidence="1">
    <location>
        <begin position="21"/>
        <end position="40"/>
    </location>
</feature>
<dbReference type="RefSeq" id="XP_044564543.1">
    <property type="nucleotide sequence ID" value="XM_044713830.1"/>
</dbReference>
<dbReference type="SUPFAM" id="SSF143437">
    <property type="entry name" value="THUMP domain-like"/>
    <property type="match status" value="1"/>
</dbReference>
<protein>
    <recommendedName>
        <fullName evidence="2">Ribosomal RNA large subunit methyltransferase K/L-like methyltransferase domain-containing protein</fullName>
    </recommendedName>
</protein>
<dbReference type="Gene3D" id="3.30.2130.30">
    <property type="match status" value="1"/>
</dbReference>
<dbReference type="Gene3D" id="3.40.50.150">
    <property type="entry name" value="Vaccinia Virus protein VP39"/>
    <property type="match status" value="1"/>
</dbReference>
<dbReference type="PANTHER" id="PTHR14911:SF13">
    <property type="entry name" value="TRNA (GUANINE(6)-N2)-METHYLTRANSFERASE THUMP3"/>
    <property type="match status" value="1"/>
</dbReference>
<dbReference type="OMA" id="QATIYIC"/>
<dbReference type="GeneID" id="68108201"/>
<dbReference type="EMBL" id="VFQX01000022">
    <property type="protein sequence ID" value="KAF0979830.1"/>
    <property type="molecule type" value="Genomic_DNA"/>
</dbReference>
<dbReference type="Proteomes" id="UP000444721">
    <property type="component" value="Unassembled WGS sequence"/>
</dbReference>
<name>A0A6A5C1V1_NAEFO</name>
<dbReference type="AlphaFoldDB" id="A0A6A5C1V1"/>
<dbReference type="SUPFAM" id="SSF53335">
    <property type="entry name" value="S-adenosyl-L-methionine-dependent methyltransferases"/>
    <property type="match status" value="1"/>
</dbReference>
<evidence type="ECO:0000256" key="1">
    <source>
        <dbReference type="SAM" id="MobiDB-lite"/>
    </source>
</evidence>
<feature type="domain" description="Ribosomal RNA large subunit methyltransferase K/L-like methyltransferase" evidence="2">
    <location>
        <begin position="437"/>
        <end position="573"/>
    </location>
</feature>
<organism evidence="3 4">
    <name type="scientific">Naegleria fowleri</name>
    <name type="common">Brain eating amoeba</name>
    <dbReference type="NCBI Taxonomy" id="5763"/>
    <lineage>
        <taxon>Eukaryota</taxon>
        <taxon>Discoba</taxon>
        <taxon>Heterolobosea</taxon>
        <taxon>Tetramitia</taxon>
        <taxon>Eutetramitia</taxon>
        <taxon>Vahlkampfiidae</taxon>
        <taxon>Naegleria</taxon>
    </lineage>
</organism>
<dbReference type="CDD" id="cd02440">
    <property type="entry name" value="AdoMet_MTases"/>
    <property type="match status" value="1"/>
</dbReference>
<feature type="compositionally biased region" description="Polar residues" evidence="1">
    <location>
        <begin position="21"/>
        <end position="32"/>
    </location>
</feature>
<dbReference type="CDD" id="cd11715">
    <property type="entry name" value="THUMP_AdoMetMT"/>
    <property type="match status" value="1"/>
</dbReference>
<dbReference type="VEuPathDB" id="AmoebaDB:FDP41_000983"/>
<evidence type="ECO:0000313" key="4">
    <source>
        <dbReference type="Proteomes" id="UP000444721"/>
    </source>
</evidence>
<dbReference type="VEuPathDB" id="AmoebaDB:NF0013890"/>